<feature type="transmembrane region" description="Helical" evidence="8">
    <location>
        <begin position="474"/>
        <end position="501"/>
    </location>
</feature>
<dbReference type="OrthoDB" id="3936150at2759"/>
<dbReference type="Pfam" id="PF07690">
    <property type="entry name" value="MFS_1"/>
    <property type="match status" value="1"/>
</dbReference>
<dbReference type="EMBL" id="NKCI01000024">
    <property type="protein sequence ID" value="RSL66590.1"/>
    <property type="molecule type" value="Genomic_DNA"/>
</dbReference>
<feature type="transmembrane region" description="Helical" evidence="8">
    <location>
        <begin position="202"/>
        <end position="222"/>
    </location>
</feature>
<protein>
    <recommendedName>
        <fullName evidence="9">Major facilitator superfamily (MFS) profile domain-containing protein</fullName>
    </recommendedName>
</protein>
<gene>
    <name evidence="10" type="ORF">CEP54_003694</name>
</gene>
<dbReference type="InterPro" id="IPR011701">
    <property type="entry name" value="MFS"/>
</dbReference>
<keyword evidence="6" id="KW-0175">Coiled coil</keyword>
<evidence type="ECO:0000259" key="9">
    <source>
        <dbReference type="PROSITE" id="PS50850"/>
    </source>
</evidence>
<evidence type="ECO:0000256" key="5">
    <source>
        <dbReference type="ARBA" id="ARBA00023180"/>
    </source>
</evidence>
<dbReference type="Gene3D" id="1.20.1250.20">
    <property type="entry name" value="MFS general substrate transporter like domains"/>
    <property type="match status" value="1"/>
</dbReference>
<accession>A0A428QMT3</accession>
<feature type="compositionally biased region" description="Basic and acidic residues" evidence="7">
    <location>
        <begin position="18"/>
        <end position="51"/>
    </location>
</feature>
<proteinExistence type="predicted"/>
<keyword evidence="5" id="KW-0325">Glycoprotein</keyword>
<evidence type="ECO:0000256" key="6">
    <source>
        <dbReference type="SAM" id="Coils"/>
    </source>
</evidence>
<reference evidence="10 11" key="1">
    <citation type="submission" date="2017-06" db="EMBL/GenBank/DDBJ databases">
        <title>Comparative genomic analysis of Ambrosia Fusariam Clade fungi.</title>
        <authorList>
            <person name="Stajich J.E."/>
            <person name="Carrillo J."/>
            <person name="Kijimoto T."/>
            <person name="Eskalen A."/>
            <person name="O'Donnell K."/>
            <person name="Kasson M."/>
        </authorList>
    </citation>
    <scope>NUCLEOTIDE SEQUENCE [LARGE SCALE GENOMIC DNA]</scope>
    <source>
        <strain evidence="10 11">NRRL62584</strain>
    </source>
</reference>
<feature type="domain" description="Major facilitator superfamily (MFS) profile" evidence="9">
    <location>
        <begin position="137"/>
        <end position="562"/>
    </location>
</feature>
<feature type="transmembrane region" description="Helical" evidence="8">
    <location>
        <begin position="448"/>
        <end position="468"/>
    </location>
</feature>
<dbReference type="GO" id="GO:0005886">
    <property type="term" value="C:plasma membrane"/>
    <property type="evidence" value="ECO:0007669"/>
    <property type="project" value="TreeGrafter"/>
</dbReference>
<evidence type="ECO:0000313" key="10">
    <source>
        <dbReference type="EMBL" id="RSL66590.1"/>
    </source>
</evidence>
<keyword evidence="2 8" id="KW-0812">Transmembrane</keyword>
<evidence type="ECO:0000256" key="1">
    <source>
        <dbReference type="ARBA" id="ARBA00004141"/>
    </source>
</evidence>
<feature type="transmembrane region" description="Helical" evidence="8">
    <location>
        <begin position="296"/>
        <end position="313"/>
    </location>
</feature>
<dbReference type="InterPro" id="IPR036259">
    <property type="entry name" value="MFS_trans_sf"/>
</dbReference>
<feature type="region of interest" description="Disordered" evidence="7">
    <location>
        <begin position="739"/>
        <end position="767"/>
    </location>
</feature>
<keyword evidence="4 8" id="KW-0472">Membrane</keyword>
<dbReference type="PANTHER" id="PTHR23502:SF47">
    <property type="entry name" value="MAJOR FACILITATOR SUPERFAMILY (MFS) PROFILE DOMAIN-CONTAINING PROTEIN-RELATED"/>
    <property type="match status" value="1"/>
</dbReference>
<dbReference type="SUPFAM" id="SSF103473">
    <property type="entry name" value="MFS general substrate transporter"/>
    <property type="match status" value="1"/>
</dbReference>
<evidence type="ECO:0000256" key="7">
    <source>
        <dbReference type="SAM" id="MobiDB-lite"/>
    </source>
</evidence>
<dbReference type="PROSITE" id="PS50850">
    <property type="entry name" value="MFS"/>
    <property type="match status" value="1"/>
</dbReference>
<evidence type="ECO:0000256" key="3">
    <source>
        <dbReference type="ARBA" id="ARBA00022989"/>
    </source>
</evidence>
<dbReference type="PANTHER" id="PTHR23502">
    <property type="entry name" value="MAJOR FACILITATOR SUPERFAMILY"/>
    <property type="match status" value="1"/>
</dbReference>
<keyword evidence="11" id="KW-1185">Reference proteome</keyword>
<comment type="caution">
    <text evidence="10">The sequence shown here is derived from an EMBL/GenBank/DDBJ whole genome shotgun (WGS) entry which is preliminary data.</text>
</comment>
<name>A0A428QMT3_9HYPO</name>
<feature type="transmembrane region" description="Helical" evidence="8">
    <location>
        <begin position="361"/>
        <end position="387"/>
    </location>
</feature>
<evidence type="ECO:0000256" key="2">
    <source>
        <dbReference type="ARBA" id="ARBA00022692"/>
    </source>
</evidence>
<feature type="transmembrane region" description="Helical" evidence="8">
    <location>
        <begin position="174"/>
        <end position="195"/>
    </location>
</feature>
<dbReference type="InterPro" id="IPR020846">
    <property type="entry name" value="MFS_dom"/>
</dbReference>
<evidence type="ECO:0000313" key="11">
    <source>
        <dbReference type="Proteomes" id="UP000288168"/>
    </source>
</evidence>
<feature type="region of interest" description="Disordered" evidence="7">
    <location>
        <begin position="15"/>
        <end position="57"/>
    </location>
</feature>
<evidence type="ECO:0000256" key="4">
    <source>
        <dbReference type="ARBA" id="ARBA00023136"/>
    </source>
</evidence>
<dbReference type="Proteomes" id="UP000288168">
    <property type="component" value="Unassembled WGS sequence"/>
</dbReference>
<feature type="transmembrane region" description="Helical" evidence="8">
    <location>
        <begin position="135"/>
        <end position="154"/>
    </location>
</feature>
<dbReference type="AlphaFoldDB" id="A0A428QMT3"/>
<feature type="transmembrane region" description="Helical" evidence="8">
    <location>
        <begin position="407"/>
        <end position="427"/>
    </location>
</feature>
<feature type="transmembrane region" description="Helical" evidence="8">
    <location>
        <begin position="262"/>
        <end position="284"/>
    </location>
</feature>
<comment type="subcellular location">
    <subcellularLocation>
        <location evidence="1">Membrane</location>
        <topology evidence="1">Multi-pass membrane protein</topology>
    </subcellularLocation>
</comment>
<evidence type="ECO:0000256" key="8">
    <source>
        <dbReference type="SAM" id="Phobius"/>
    </source>
</evidence>
<dbReference type="STRING" id="1325734.A0A428QMT3"/>
<sequence length="928" mass="103025">MQSLLQYRRAAAAAQAQIDRDVEKARGSLLPDTRREELGQGPSDEEKKEESGPDFSILNEGTADIEEYPVPMQRNTTNEAIQQWHSAGVTLSQVLTGIHVRDHDTRGHGEKIFVVDWQGPDDPLNPQNWSLGRRIGVTLQISVIAVFVGAASGIDAAVLPQAATSLGVSEVAESLATGLYLVGMGLGSLVAGPFSETFGRNAVYTVSMAVFMIWIMAAGLAPNFGAQISFRFLAGCSASTPLVCSGGSIADMYNSLEKTWSFPLYAVTSFGGPMIGAVMGAYIGPSTVVSWRWTEWSILISSGLVLLLVLLFMPETYGPLLLQWKAEHYRNITGDDRFRCGHEITDASLFSRLKVSMTRPFLMLTEPIIIAMTLYLSVLYIVLFTFLVGWPYIFEYTYDLDQGLTNIIFIAMFIGTYINFASVPFVYQKTAKVIQSESKTKFQPEIRLWYAMLGAAIAIPISLFWLGWTNYSHISIWSAIFAVVVFGYGVTGVFICVYMYIIDSYEIYAASALLCGWVQRTANRGNLTALLLMDLRKPASSCLDVDLSAPAVVEWECNDETHHLVKPDPKIDDIRLRIRFCDDTSCALFELRFPMNLKGIKGVSDVFIPIHPPSITSLDFTFGATAPNVVQQKFDCTTLRLDFQVNRNLEVLVPLATKEPLSPARAQSGRVLDAVRMLSEITSFRIYIEATKLPKAKLQSISDAILQARLKPLRHRDDLVSMYHGTGAKVVHLSTQVQDAPPSYDETEPPPPMAPINEKKRHRAGSEDDATSQIALIWAELRATQEQNQQLQQRVAALEKDNQELKREVEQLQADDHNTANVLEELDSRLLELRDDHVDLGDKVDFLREHGVDSDAIDSFIEKVKNNILDDISTRLQVHEAPAMTPDGTLRDDMVINARAKLMLLQAVDTADGFGSWSVEPTSRTTLN</sequence>
<feature type="coiled-coil region" evidence="6">
    <location>
        <begin position="781"/>
        <end position="843"/>
    </location>
</feature>
<organism evidence="10 11">
    <name type="scientific">Fusarium duplospermum</name>
    <dbReference type="NCBI Taxonomy" id="1325734"/>
    <lineage>
        <taxon>Eukaryota</taxon>
        <taxon>Fungi</taxon>
        <taxon>Dikarya</taxon>
        <taxon>Ascomycota</taxon>
        <taxon>Pezizomycotina</taxon>
        <taxon>Sordariomycetes</taxon>
        <taxon>Hypocreomycetidae</taxon>
        <taxon>Hypocreales</taxon>
        <taxon>Nectriaceae</taxon>
        <taxon>Fusarium</taxon>
        <taxon>Fusarium solani species complex</taxon>
    </lineage>
</organism>
<keyword evidence="3 8" id="KW-1133">Transmembrane helix</keyword>
<dbReference type="GO" id="GO:0022857">
    <property type="term" value="F:transmembrane transporter activity"/>
    <property type="evidence" value="ECO:0007669"/>
    <property type="project" value="InterPro"/>
</dbReference>